<evidence type="ECO:0000256" key="12">
    <source>
        <dbReference type="RuleBase" id="RU363101"/>
    </source>
</evidence>
<dbReference type="AlphaFoldDB" id="A0A2N5XP88"/>
<dbReference type="OrthoDB" id="7917281at2"/>
<keyword evidence="9 12" id="KW-0201">Cytochrome c-type biogenesis</keyword>
<keyword evidence="7 12" id="KW-0997">Cell inner membrane</keyword>
<dbReference type="GO" id="GO:0005886">
    <property type="term" value="C:plasma membrane"/>
    <property type="evidence" value="ECO:0007669"/>
    <property type="project" value="UniProtKB-SubCell"/>
</dbReference>
<dbReference type="GO" id="GO:0017004">
    <property type="term" value="P:cytochrome complex assembly"/>
    <property type="evidence" value="ECO:0007669"/>
    <property type="project" value="UniProtKB-KW"/>
</dbReference>
<evidence type="ECO:0000256" key="5">
    <source>
        <dbReference type="ARBA" id="ARBA00022448"/>
    </source>
</evidence>
<protein>
    <recommendedName>
        <fullName evidence="4 12">Heme exporter protein D</fullName>
    </recommendedName>
</protein>
<name>A0A2N5XP88_9HYPH</name>
<dbReference type="InterPro" id="IPR007078">
    <property type="entry name" value="Haem_export_protD_CcmD"/>
</dbReference>
<keyword evidence="6 12" id="KW-1003">Cell membrane</keyword>
<dbReference type="Proteomes" id="UP000234881">
    <property type="component" value="Unassembled WGS sequence"/>
</dbReference>
<evidence type="ECO:0000256" key="1">
    <source>
        <dbReference type="ARBA" id="ARBA00002442"/>
    </source>
</evidence>
<evidence type="ECO:0000256" key="11">
    <source>
        <dbReference type="ARBA" id="ARBA00023136"/>
    </source>
</evidence>
<gene>
    <name evidence="13" type="primary">ccmD</name>
    <name evidence="13" type="ORF">C0081_15745</name>
</gene>
<comment type="caution">
    <text evidence="13">The sequence shown here is derived from an EMBL/GenBank/DDBJ whole genome shotgun (WGS) entry which is preliminary data.</text>
</comment>
<evidence type="ECO:0000313" key="14">
    <source>
        <dbReference type="Proteomes" id="UP000234881"/>
    </source>
</evidence>
<evidence type="ECO:0000256" key="3">
    <source>
        <dbReference type="ARBA" id="ARBA00008741"/>
    </source>
</evidence>
<comment type="function">
    <text evidence="1 12">Required for the export of heme to the periplasm for the biogenesis of c-type cytochromes.</text>
</comment>
<dbReference type="Pfam" id="PF04995">
    <property type="entry name" value="CcmD"/>
    <property type="match status" value="1"/>
</dbReference>
<evidence type="ECO:0000256" key="7">
    <source>
        <dbReference type="ARBA" id="ARBA00022519"/>
    </source>
</evidence>
<evidence type="ECO:0000256" key="2">
    <source>
        <dbReference type="ARBA" id="ARBA00004377"/>
    </source>
</evidence>
<feature type="transmembrane region" description="Helical" evidence="12">
    <location>
        <begin position="6"/>
        <end position="28"/>
    </location>
</feature>
<proteinExistence type="inferred from homology"/>
<comment type="subcellular location">
    <subcellularLocation>
        <location evidence="2 12">Cell inner membrane</location>
        <topology evidence="2 12">Single-pass membrane protein</topology>
    </subcellularLocation>
</comment>
<organism evidence="13 14">
    <name type="scientific">Cohaesibacter celericrescens</name>
    <dbReference type="NCBI Taxonomy" id="2067669"/>
    <lineage>
        <taxon>Bacteria</taxon>
        <taxon>Pseudomonadati</taxon>
        <taxon>Pseudomonadota</taxon>
        <taxon>Alphaproteobacteria</taxon>
        <taxon>Hyphomicrobiales</taxon>
        <taxon>Cohaesibacteraceae</taxon>
    </lineage>
</organism>
<evidence type="ECO:0000313" key="13">
    <source>
        <dbReference type="EMBL" id="PLW76339.1"/>
    </source>
</evidence>
<dbReference type="EMBL" id="PKUQ01000031">
    <property type="protein sequence ID" value="PLW76339.1"/>
    <property type="molecule type" value="Genomic_DNA"/>
</dbReference>
<evidence type="ECO:0000256" key="8">
    <source>
        <dbReference type="ARBA" id="ARBA00022692"/>
    </source>
</evidence>
<keyword evidence="5 12" id="KW-0813">Transport</keyword>
<reference evidence="13 14" key="1">
    <citation type="submission" date="2018-01" db="EMBL/GenBank/DDBJ databases">
        <title>The draft genome sequence of Cohaesibacter sp. H1304.</title>
        <authorList>
            <person name="Wang N.-N."/>
            <person name="Du Z.-J."/>
        </authorList>
    </citation>
    <scope>NUCLEOTIDE SEQUENCE [LARGE SCALE GENOMIC DNA]</scope>
    <source>
        <strain evidence="13 14">H1304</strain>
    </source>
</reference>
<evidence type="ECO:0000256" key="6">
    <source>
        <dbReference type="ARBA" id="ARBA00022475"/>
    </source>
</evidence>
<evidence type="ECO:0000256" key="9">
    <source>
        <dbReference type="ARBA" id="ARBA00022748"/>
    </source>
</evidence>
<accession>A0A2N5XP88</accession>
<evidence type="ECO:0000256" key="10">
    <source>
        <dbReference type="ARBA" id="ARBA00022989"/>
    </source>
</evidence>
<comment type="similarity">
    <text evidence="3 12">Belongs to the CcmD/CycX/HelD family.</text>
</comment>
<keyword evidence="11 12" id="KW-0472">Membrane</keyword>
<evidence type="ECO:0000256" key="4">
    <source>
        <dbReference type="ARBA" id="ARBA00016461"/>
    </source>
</evidence>
<dbReference type="NCBIfam" id="TIGR03141">
    <property type="entry name" value="cytochro_ccmD"/>
    <property type="match status" value="1"/>
</dbReference>
<sequence length="59" mass="6539">MFGHYAGFILASYGIVAATIALLIIWVIRDGRIQAKTMTELEARGIHRRSERSNSPAAH</sequence>
<keyword evidence="10 12" id="KW-1133">Transmembrane helix</keyword>
<keyword evidence="14" id="KW-1185">Reference proteome</keyword>
<dbReference type="RefSeq" id="WP_101534773.1">
    <property type="nucleotide sequence ID" value="NZ_JBFHIU010000060.1"/>
</dbReference>
<dbReference type="GO" id="GO:0015886">
    <property type="term" value="P:heme transport"/>
    <property type="evidence" value="ECO:0007669"/>
    <property type="project" value="InterPro"/>
</dbReference>
<keyword evidence="8 12" id="KW-0812">Transmembrane</keyword>